<keyword evidence="2" id="KW-1185">Reference proteome</keyword>
<evidence type="ECO:0008006" key="3">
    <source>
        <dbReference type="Google" id="ProtNLM"/>
    </source>
</evidence>
<gene>
    <name evidence="1" type="ORF">MONBRDRAFT_13242</name>
</gene>
<accession>A9VEP2</accession>
<dbReference type="RefSeq" id="XP_001751189.1">
    <property type="nucleotide sequence ID" value="XM_001751137.1"/>
</dbReference>
<evidence type="ECO:0000313" key="2">
    <source>
        <dbReference type="Proteomes" id="UP000001357"/>
    </source>
</evidence>
<dbReference type="GO" id="GO:0003676">
    <property type="term" value="F:nucleic acid binding"/>
    <property type="evidence" value="ECO:0007669"/>
    <property type="project" value="InterPro"/>
</dbReference>
<evidence type="ECO:0000313" key="1">
    <source>
        <dbReference type="EMBL" id="EDQ83999.1"/>
    </source>
</evidence>
<dbReference type="EMBL" id="CH991734">
    <property type="protein sequence ID" value="EDQ83999.1"/>
    <property type="molecule type" value="Genomic_DNA"/>
</dbReference>
<protein>
    <recommendedName>
        <fullName evidence="3">Integrase catalytic domain-containing protein</fullName>
    </recommendedName>
</protein>
<name>A9VEP2_MONBE</name>
<dbReference type="InterPro" id="IPR012337">
    <property type="entry name" value="RNaseH-like_sf"/>
</dbReference>
<dbReference type="KEGG" id="mbr:MONBRDRAFT_13242"/>
<dbReference type="SUPFAM" id="SSF53098">
    <property type="entry name" value="Ribonuclease H-like"/>
    <property type="match status" value="1"/>
</dbReference>
<dbReference type="Proteomes" id="UP000001357">
    <property type="component" value="Unassembled WGS sequence"/>
</dbReference>
<organism evidence="1 2">
    <name type="scientific">Monosiga brevicollis</name>
    <name type="common">Choanoflagellate</name>
    <dbReference type="NCBI Taxonomy" id="81824"/>
    <lineage>
        <taxon>Eukaryota</taxon>
        <taxon>Choanoflagellata</taxon>
        <taxon>Craspedida</taxon>
        <taxon>Salpingoecidae</taxon>
        <taxon>Monosiga</taxon>
    </lineage>
</organism>
<reference evidence="1 2" key="1">
    <citation type="journal article" date="2008" name="Nature">
        <title>The genome of the choanoflagellate Monosiga brevicollis and the origin of metazoans.</title>
        <authorList>
            <consortium name="JGI Sequencing"/>
            <person name="King N."/>
            <person name="Westbrook M.J."/>
            <person name="Young S.L."/>
            <person name="Kuo A."/>
            <person name="Abedin M."/>
            <person name="Chapman J."/>
            <person name="Fairclough S."/>
            <person name="Hellsten U."/>
            <person name="Isogai Y."/>
            <person name="Letunic I."/>
            <person name="Marr M."/>
            <person name="Pincus D."/>
            <person name="Putnam N."/>
            <person name="Rokas A."/>
            <person name="Wright K.J."/>
            <person name="Zuzow R."/>
            <person name="Dirks W."/>
            <person name="Good M."/>
            <person name="Goodstein D."/>
            <person name="Lemons D."/>
            <person name="Li W."/>
            <person name="Lyons J.B."/>
            <person name="Morris A."/>
            <person name="Nichols S."/>
            <person name="Richter D.J."/>
            <person name="Salamov A."/>
            <person name="Bork P."/>
            <person name="Lim W.A."/>
            <person name="Manning G."/>
            <person name="Miller W.T."/>
            <person name="McGinnis W."/>
            <person name="Shapiro H."/>
            <person name="Tjian R."/>
            <person name="Grigoriev I.V."/>
            <person name="Rokhsar D."/>
        </authorList>
    </citation>
    <scope>NUCLEOTIDE SEQUENCE [LARGE SCALE GENOMIC DNA]</scope>
    <source>
        <strain evidence="2">MX1 / ATCC 50154</strain>
    </source>
</reference>
<dbReference type="InterPro" id="IPR036397">
    <property type="entry name" value="RNaseH_sf"/>
</dbReference>
<dbReference type="GeneID" id="5896450"/>
<dbReference type="Gene3D" id="3.30.420.10">
    <property type="entry name" value="Ribonuclease H-like superfamily/Ribonuclease H"/>
    <property type="match status" value="1"/>
</dbReference>
<dbReference type="InParanoid" id="A9VEP2"/>
<proteinExistence type="predicted"/>
<dbReference type="AlphaFoldDB" id="A9VEP2"/>
<sequence>MPGELVASDMFGPLRSPSIKGARYIIAYRDVATGFLWLDPVCRKDDLAESFARLIRDSPIPIRIDEADMQKRTIIQSDNDGPYHSLAFREQLRHFNCLFLSEILA</sequence>